<dbReference type="EMBL" id="CP003630">
    <property type="protein sequence ID" value="AFZ19407.1"/>
    <property type="molecule type" value="Genomic_DNA"/>
</dbReference>
<reference evidence="3 4" key="1">
    <citation type="submission" date="2012-06" db="EMBL/GenBank/DDBJ databases">
        <title>Finished chromosome of genome of Microcoleus sp. PCC 7113.</title>
        <authorList>
            <consortium name="US DOE Joint Genome Institute"/>
            <person name="Gugger M."/>
            <person name="Coursin T."/>
            <person name="Rippka R."/>
            <person name="Tandeau De Marsac N."/>
            <person name="Huntemann M."/>
            <person name="Wei C.-L."/>
            <person name="Han J."/>
            <person name="Detter J.C."/>
            <person name="Han C."/>
            <person name="Tapia R."/>
            <person name="Chen A."/>
            <person name="Kyrpides N."/>
            <person name="Mavromatis K."/>
            <person name="Markowitz V."/>
            <person name="Szeto E."/>
            <person name="Ivanova N."/>
            <person name="Pagani I."/>
            <person name="Pati A."/>
            <person name="Goodwin L."/>
            <person name="Nordberg H.P."/>
            <person name="Cantor M.N."/>
            <person name="Hua S.X."/>
            <person name="Woyke T."/>
            <person name="Kerfeld C.A."/>
        </authorList>
    </citation>
    <scope>NUCLEOTIDE SEQUENCE [LARGE SCALE GENOMIC DNA]</scope>
    <source>
        <strain evidence="3 4">PCC 7113</strain>
    </source>
</reference>
<evidence type="ECO:0000256" key="1">
    <source>
        <dbReference type="SAM" id="MobiDB-lite"/>
    </source>
</evidence>
<sequence>MTPQQFTRNSSLKPLLFKGVGWSASVAILLASGNALALTHNQAATTDPSQLSQHTILAQDVEEDTQSQDSAPDSEIKSSQEPRFTCKQVNGQYTVMYHPESQPNQAYPWATPGALGGGWTPELRCNEISRRLELYRPDGLVEMRNAVENNYNTVCVTTQKNSSCRIVLTVPPGQDPELTRNRVFQNLTIADTGERTDAVNTFVAGDRGSQLLNQVLNQGLSALGIDNNPSQSSGNINLRPFLDRADGGTGSRLRRSIPVRSNPRLNPDRFR</sequence>
<dbReference type="RefSeq" id="WP_015183548.1">
    <property type="nucleotide sequence ID" value="NC_019738.1"/>
</dbReference>
<dbReference type="KEGG" id="mic:Mic7113_3687"/>
<dbReference type="STRING" id="1173027.Mic7113_3687"/>
<dbReference type="eggNOG" id="ENOG502ZTMU">
    <property type="taxonomic scope" value="Bacteria"/>
</dbReference>
<dbReference type="AlphaFoldDB" id="K9WIP2"/>
<feature type="compositionally biased region" description="Polar residues" evidence="1">
    <location>
        <begin position="227"/>
        <end position="236"/>
    </location>
</feature>
<dbReference type="PATRIC" id="fig|1173027.3.peg.4054"/>
<dbReference type="HOGENOM" id="CLU_074804_0_0_3"/>
<dbReference type="Pfam" id="PF14218">
    <property type="entry name" value="COP23"/>
    <property type="match status" value="1"/>
</dbReference>
<proteinExistence type="predicted"/>
<dbReference type="Proteomes" id="UP000010471">
    <property type="component" value="Chromosome"/>
</dbReference>
<evidence type="ECO:0000256" key="2">
    <source>
        <dbReference type="SAM" id="SignalP"/>
    </source>
</evidence>
<evidence type="ECO:0000313" key="4">
    <source>
        <dbReference type="Proteomes" id="UP000010471"/>
    </source>
</evidence>
<dbReference type="InterPro" id="IPR025478">
    <property type="entry name" value="COP23"/>
</dbReference>
<protein>
    <recommendedName>
        <fullName evidence="5">Circadian oscillating protein COP23</fullName>
    </recommendedName>
</protein>
<accession>K9WIP2</accession>
<name>K9WIP2_9CYAN</name>
<feature type="region of interest" description="Disordered" evidence="1">
    <location>
        <begin position="61"/>
        <end position="83"/>
    </location>
</feature>
<organism evidence="3 4">
    <name type="scientific">Allocoleopsis franciscana PCC 7113</name>
    <dbReference type="NCBI Taxonomy" id="1173027"/>
    <lineage>
        <taxon>Bacteria</taxon>
        <taxon>Bacillati</taxon>
        <taxon>Cyanobacteriota</taxon>
        <taxon>Cyanophyceae</taxon>
        <taxon>Coleofasciculales</taxon>
        <taxon>Coleofasciculaceae</taxon>
        <taxon>Allocoleopsis</taxon>
        <taxon>Allocoleopsis franciscana</taxon>
    </lineage>
</organism>
<feature type="signal peptide" evidence="2">
    <location>
        <begin position="1"/>
        <end position="37"/>
    </location>
</feature>
<feature type="region of interest" description="Disordered" evidence="1">
    <location>
        <begin position="226"/>
        <end position="271"/>
    </location>
</feature>
<keyword evidence="4" id="KW-1185">Reference proteome</keyword>
<dbReference type="OrthoDB" id="515781at2"/>
<evidence type="ECO:0000313" key="3">
    <source>
        <dbReference type="EMBL" id="AFZ19407.1"/>
    </source>
</evidence>
<evidence type="ECO:0008006" key="5">
    <source>
        <dbReference type="Google" id="ProtNLM"/>
    </source>
</evidence>
<keyword evidence="2" id="KW-0732">Signal</keyword>
<feature type="chain" id="PRO_5003937538" description="Circadian oscillating protein COP23" evidence="2">
    <location>
        <begin position="38"/>
        <end position="271"/>
    </location>
</feature>
<gene>
    <name evidence="3" type="ORF">Mic7113_3687</name>
</gene>